<evidence type="ECO:0000256" key="8">
    <source>
        <dbReference type="SAM" id="SignalP"/>
    </source>
</evidence>
<evidence type="ECO:0000256" key="7">
    <source>
        <dbReference type="ARBA" id="ARBA00023157"/>
    </source>
</evidence>
<dbReference type="Pfam" id="PF07519">
    <property type="entry name" value="Tannase"/>
    <property type="match status" value="1"/>
</dbReference>
<keyword evidence="3" id="KW-0479">Metal-binding</keyword>
<keyword evidence="5" id="KW-0378">Hydrolase</keyword>
<keyword evidence="4 8" id="KW-0732">Signal</keyword>
<dbReference type="InterPro" id="IPR011118">
    <property type="entry name" value="Tannase/feruloyl_esterase"/>
</dbReference>
<gene>
    <name evidence="9" type="ORF">BN948_01859</name>
</gene>
<evidence type="ECO:0000256" key="6">
    <source>
        <dbReference type="ARBA" id="ARBA00022837"/>
    </source>
</evidence>
<keyword evidence="2" id="KW-0719">Serine esterase</keyword>
<dbReference type="SUPFAM" id="SSF53474">
    <property type="entry name" value="alpha/beta-Hydrolases"/>
    <property type="match status" value="1"/>
</dbReference>
<reference evidence="10" key="1">
    <citation type="submission" date="2014-02" db="EMBL/GenBank/DDBJ databases">
        <authorList>
            <person name="Gan H."/>
        </authorList>
    </citation>
    <scope>NUCLEOTIDE SEQUENCE [LARGE SCALE GENOMIC DNA]</scope>
    <source>
        <strain evidence="10">S1</strain>
    </source>
</reference>
<dbReference type="PANTHER" id="PTHR33938:SF15">
    <property type="entry name" value="FERULOYL ESTERASE B-RELATED"/>
    <property type="match status" value="1"/>
</dbReference>
<dbReference type="PANTHER" id="PTHR33938">
    <property type="entry name" value="FERULOYL ESTERASE B-RELATED"/>
    <property type="match status" value="1"/>
</dbReference>
<keyword evidence="10" id="KW-1185">Reference proteome</keyword>
<dbReference type="EMBL" id="CCAE010000011">
    <property type="protein sequence ID" value="CDN87437.1"/>
    <property type="molecule type" value="Genomic_DNA"/>
</dbReference>
<dbReference type="RefSeq" id="WP_009518630.1">
    <property type="nucleotide sequence ID" value="NZ_CCAE010000011.1"/>
</dbReference>
<evidence type="ECO:0000256" key="4">
    <source>
        <dbReference type="ARBA" id="ARBA00022729"/>
    </source>
</evidence>
<dbReference type="GO" id="GO:0052689">
    <property type="term" value="F:carboxylic ester hydrolase activity"/>
    <property type="evidence" value="ECO:0007669"/>
    <property type="project" value="UniProtKB-KW"/>
</dbReference>
<accession>A0A1L1PKH6</accession>
<keyword evidence="6" id="KW-0106">Calcium</keyword>
<reference evidence="10" key="2">
    <citation type="submission" date="2014-11" db="EMBL/GenBank/DDBJ databases">
        <title>Draft genome sequence of Hydrogenophaga intermedia S1.</title>
        <authorList>
            <person name="Gan H.M."/>
            <person name="Chew T.H."/>
            <person name="Stolz A."/>
        </authorList>
    </citation>
    <scope>NUCLEOTIDE SEQUENCE [LARGE SCALE GENOMIC DNA]</scope>
    <source>
        <strain evidence="10">S1</strain>
    </source>
</reference>
<sequence length="561" mass="58391" precursor="true">MRKGFVASGCVVALLAPAAALHAQGHARPLPCAQMQGLSVPAGAIGLPTGGGQVNEAVVVPAAGSNASAAPEHCRLTGTIAPVDPLAPRITFRVALPVAWNSKGMMFGGGGFNGTVPNVAGNVPAGPTDQPTPLGRGYATFASDSGHQANATGSLDGQFLLNAEAERNFGGEALKKTRDAAVFLIGRHYGRGAPKRAYFAGGSTGGREALSLAQRWPGDWDGIIAWYPAWNQLSAMLAGHRTSRALAQPGAYPNPAKRALLRRAVLETCDLLDGVADGVVSHQSQCNAVFDPAVAQVAGAPLRCAGGTDAGDACLSDAQIAALNTMNTATRFNFFLASGSSGYPGYNVWGASLGGAAGSSPVHPIETFLNLGTEQPAMPVPSGAPYITKQLDQVIKLGVTRNPAFDSLALDPENPGPWASRFSALSTQLDVGTDLTAFAARGGKLLLAHGVSDVLVSARATEQYYQRLQAQMGPARVDTFVRYYEVPGYGHAVSTVFNATWDSLTALENWVERGAAPREQVTTDTVGVPGRQRPLCEYPAWPRYRGTGDVNAAASFVCTNR</sequence>
<keyword evidence="7" id="KW-1015">Disulfide bond</keyword>
<dbReference type="InterPro" id="IPR029058">
    <property type="entry name" value="AB_hydrolase_fold"/>
</dbReference>
<name>A0A1L1PKH6_HYDIT</name>
<evidence type="ECO:0000313" key="10">
    <source>
        <dbReference type="Proteomes" id="UP000028878"/>
    </source>
</evidence>
<evidence type="ECO:0000313" key="9">
    <source>
        <dbReference type="EMBL" id="CDN87437.1"/>
    </source>
</evidence>
<dbReference type="Gene3D" id="3.40.50.1820">
    <property type="entry name" value="alpha/beta hydrolase"/>
    <property type="match status" value="2"/>
</dbReference>
<comment type="similarity">
    <text evidence="1">Belongs to the tannase family.</text>
</comment>
<evidence type="ECO:0000256" key="1">
    <source>
        <dbReference type="ARBA" id="ARBA00006249"/>
    </source>
</evidence>
<protein>
    <submittedName>
        <fullName evidence="9">Tannase and feruloyl esterase</fullName>
    </submittedName>
</protein>
<evidence type="ECO:0000256" key="2">
    <source>
        <dbReference type="ARBA" id="ARBA00022487"/>
    </source>
</evidence>
<dbReference type="Proteomes" id="UP000028878">
    <property type="component" value="Unassembled WGS sequence"/>
</dbReference>
<feature type="signal peptide" evidence="8">
    <location>
        <begin position="1"/>
        <end position="22"/>
    </location>
</feature>
<organism evidence="9 10">
    <name type="scientific">Hydrogenophaga intermedia</name>
    <dbReference type="NCBI Taxonomy" id="65786"/>
    <lineage>
        <taxon>Bacteria</taxon>
        <taxon>Pseudomonadati</taxon>
        <taxon>Pseudomonadota</taxon>
        <taxon>Betaproteobacteria</taxon>
        <taxon>Burkholderiales</taxon>
        <taxon>Comamonadaceae</taxon>
        <taxon>Hydrogenophaga</taxon>
    </lineage>
</organism>
<evidence type="ECO:0000256" key="5">
    <source>
        <dbReference type="ARBA" id="ARBA00022801"/>
    </source>
</evidence>
<evidence type="ECO:0000256" key="3">
    <source>
        <dbReference type="ARBA" id="ARBA00022723"/>
    </source>
</evidence>
<dbReference type="AlphaFoldDB" id="A0A1L1PKH6"/>
<dbReference type="GO" id="GO:0046872">
    <property type="term" value="F:metal ion binding"/>
    <property type="evidence" value="ECO:0007669"/>
    <property type="project" value="UniProtKB-KW"/>
</dbReference>
<feature type="chain" id="PRO_5009681520" evidence="8">
    <location>
        <begin position="23"/>
        <end position="561"/>
    </location>
</feature>
<proteinExistence type="inferred from homology"/>